<keyword evidence="2" id="KW-1185">Reference proteome</keyword>
<gene>
    <name evidence="1" type="ORF">RCOM_0745340</name>
</gene>
<dbReference type="EMBL" id="EQ973952">
    <property type="protein sequence ID" value="EEF37330.1"/>
    <property type="molecule type" value="Genomic_DNA"/>
</dbReference>
<protein>
    <submittedName>
        <fullName evidence="1">Uncharacterized protein</fullName>
    </submittedName>
</protein>
<evidence type="ECO:0000313" key="2">
    <source>
        <dbReference type="Proteomes" id="UP000008311"/>
    </source>
</evidence>
<dbReference type="Proteomes" id="UP000008311">
    <property type="component" value="Unassembled WGS sequence"/>
</dbReference>
<dbReference type="AlphaFoldDB" id="B9SGG4"/>
<accession>B9SGG4</accession>
<reference evidence="2" key="1">
    <citation type="journal article" date="2010" name="Nat. Biotechnol.">
        <title>Draft genome sequence of the oilseed species Ricinus communis.</title>
        <authorList>
            <person name="Chan A.P."/>
            <person name="Crabtree J."/>
            <person name="Zhao Q."/>
            <person name="Lorenzi H."/>
            <person name="Orvis J."/>
            <person name="Puiu D."/>
            <person name="Melake-Berhan A."/>
            <person name="Jones K.M."/>
            <person name="Redman J."/>
            <person name="Chen G."/>
            <person name="Cahoon E.B."/>
            <person name="Gedil M."/>
            <person name="Stanke M."/>
            <person name="Haas B.J."/>
            <person name="Wortman J.R."/>
            <person name="Fraser-Liggett C.M."/>
            <person name="Ravel J."/>
            <person name="Rabinowicz P.D."/>
        </authorList>
    </citation>
    <scope>NUCLEOTIDE SEQUENCE [LARGE SCALE GENOMIC DNA]</scope>
    <source>
        <strain evidence="2">cv. Hale</strain>
    </source>
</reference>
<evidence type="ECO:0000313" key="1">
    <source>
        <dbReference type="EMBL" id="EEF37330.1"/>
    </source>
</evidence>
<organism evidence="1 2">
    <name type="scientific">Ricinus communis</name>
    <name type="common">Castor bean</name>
    <dbReference type="NCBI Taxonomy" id="3988"/>
    <lineage>
        <taxon>Eukaryota</taxon>
        <taxon>Viridiplantae</taxon>
        <taxon>Streptophyta</taxon>
        <taxon>Embryophyta</taxon>
        <taxon>Tracheophyta</taxon>
        <taxon>Spermatophyta</taxon>
        <taxon>Magnoliopsida</taxon>
        <taxon>eudicotyledons</taxon>
        <taxon>Gunneridae</taxon>
        <taxon>Pentapetalae</taxon>
        <taxon>rosids</taxon>
        <taxon>fabids</taxon>
        <taxon>Malpighiales</taxon>
        <taxon>Euphorbiaceae</taxon>
        <taxon>Acalyphoideae</taxon>
        <taxon>Acalypheae</taxon>
        <taxon>Ricinus</taxon>
    </lineage>
</organism>
<name>B9SGG4_RICCO</name>
<dbReference type="InParanoid" id="B9SGG4"/>
<proteinExistence type="predicted"/>
<sequence length="55" mass="5889">MPRGGKIEVDALTALQAQITNLTEQVNSMNCNAIDSTNFLVCELYGGNGHMSVDC</sequence>